<protein>
    <submittedName>
        <fullName evidence="3">DUF3488 and DUF4129 domain-containing transglutaminase family protein</fullName>
    </submittedName>
</protein>
<dbReference type="SUPFAM" id="SSF54001">
    <property type="entry name" value="Cysteine proteinases"/>
    <property type="match status" value="1"/>
</dbReference>
<keyword evidence="4" id="KW-1185">Reference proteome</keyword>
<dbReference type="EMBL" id="JBHUDE010000165">
    <property type="protein sequence ID" value="MFD1609968.1"/>
    <property type="molecule type" value="Genomic_DNA"/>
</dbReference>
<evidence type="ECO:0000256" key="1">
    <source>
        <dbReference type="SAM" id="Phobius"/>
    </source>
</evidence>
<sequence length="730" mass="84981">MKERNLVTIPRFYTVALYLCGLFLFLEWLYPIEQVTDTSSISIFVLYAVFCFFISVLQLKWWVSFLLKGFGLAFILNGLYFEMTFLSREWFNRLAMELMINIDILVSQNWYYLSPLFRSFLFLLLIWLMSYLLHYWFVQMKRIFLFIFLTFVYITVLDTFTMYDATFAIIRIFVISLVALAMSNFNRELERERLSFKRIKNKVPWSVPLILTIVFSVFIGVLAPKLDPIWPDPVPFIESAAEQVRGGSGDGTVRKVGYGEDDSQLGGSFIQDDTPVFTAEASRDQYWRIETKDIYTGKGWETSGEPMYRDHSHHEFVIGAFHPEVETEELTARITFQEGQNFSKLVYPYGIKRVTDISHDVVLRVDYLTESIEARSNGEQTKLDYYELAYEHPSFSLTALREEADETFDISHYLQLPDSLPTRVQDLALEITSEYDNQYDKARAIERYFSSNDFTYETTGVAIPGPDEDYVDQFLFETQMGYCDNFSTAMVVMLRSIDIPARWVKGFTGGEVIGEGSNEGYNLYQVTNANAHSWVEVYFQEIGWVTFEPTQGFSNLTDFHMESSETDYQEYDDVLEVPHQDLPENDVETEEDEAEPVMGQGDSGDVEFSWVQLGIIVLIILGMVFIMYKQRLKIKTKLHEFKLGKNRDEKSFQDAYLHLLTVLEHKGYGRKEDQTLREFAKRVDARYLTGEMQVLTAHYEQLLYRDDFDSTDLEKLIGLWKKLIKAVSAN</sequence>
<evidence type="ECO:0000313" key="3">
    <source>
        <dbReference type="EMBL" id="MFD1609968.1"/>
    </source>
</evidence>
<dbReference type="InterPro" id="IPR021878">
    <property type="entry name" value="TgpA_N"/>
</dbReference>
<feature type="domain" description="Transglutaminase-like" evidence="2">
    <location>
        <begin position="475"/>
        <end position="551"/>
    </location>
</feature>
<feature type="transmembrane region" description="Helical" evidence="1">
    <location>
        <begin position="65"/>
        <end position="82"/>
    </location>
</feature>
<dbReference type="RefSeq" id="WP_251517128.1">
    <property type="nucleotide sequence ID" value="NZ_JAMBON010000049.1"/>
</dbReference>
<dbReference type="Pfam" id="PF11992">
    <property type="entry name" value="TgpA_N"/>
    <property type="match status" value="1"/>
</dbReference>
<dbReference type="InterPro" id="IPR038765">
    <property type="entry name" value="Papain-like_cys_pep_sf"/>
</dbReference>
<name>A0ABW4HWB5_9BACI</name>
<feature type="transmembrane region" description="Helical" evidence="1">
    <location>
        <begin position="143"/>
        <end position="162"/>
    </location>
</feature>
<dbReference type="Pfam" id="PF01841">
    <property type="entry name" value="Transglut_core"/>
    <property type="match status" value="1"/>
</dbReference>
<feature type="transmembrane region" description="Helical" evidence="1">
    <location>
        <begin position="41"/>
        <end position="59"/>
    </location>
</feature>
<dbReference type="Pfam" id="PF13559">
    <property type="entry name" value="DUF4129"/>
    <property type="match status" value="1"/>
</dbReference>
<dbReference type="InterPro" id="IPR002931">
    <property type="entry name" value="Transglutaminase-like"/>
</dbReference>
<keyword evidence="1" id="KW-0812">Transmembrane</keyword>
<evidence type="ECO:0000313" key="4">
    <source>
        <dbReference type="Proteomes" id="UP001597221"/>
    </source>
</evidence>
<dbReference type="InterPro" id="IPR052901">
    <property type="entry name" value="Bact_TGase-like"/>
</dbReference>
<proteinExistence type="predicted"/>
<evidence type="ECO:0000259" key="2">
    <source>
        <dbReference type="SMART" id="SM00460"/>
    </source>
</evidence>
<accession>A0ABW4HWB5</accession>
<keyword evidence="1" id="KW-0472">Membrane</keyword>
<keyword evidence="1" id="KW-1133">Transmembrane helix</keyword>
<reference evidence="4" key="1">
    <citation type="journal article" date="2019" name="Int. J. Syst. Evol. Microbiol.">
        <title>The Global Catalogue of Microorganisms (GCM) 10K type strain sequencing project: providing services to taxonomists for standard genome sequencing and annotation.</title>
        <authorList>
            <consortium name="The Broad Institute Genomics Platform"/>
            <consortium name="The Broad Institute Genome Sequencing Center for Infectious Disease"/>
            <person name="Wu L."/>
            <person name="Ma J."/>
        </authorList>
    </citation>
    <scope>NUCLEOTIDE SEQUENCE [LARGE SCALE GENOMIC DNA]</scope>
    <source>
        <strain evidence="4">CGMCC 1.12376</strain>
    </source>
</reference>
<dbReference type="PANTHER" id="PTHR42736:SF1">
    <property type="entry name" value="PROTEIN-GLUTAMINE GAMMA-GLUTAMYLTRANSFERASE"/>
    <property type="match status" value="1"/>
</dbReference>
<feature type="transmembrane region" description="Helical" evidence="1">
    <location>
        <begin position="205"/>
        <end position="223"/>
    </location>
</feature>
<organism evidence="3 4">
    <name type="scientific">Oceanobacillus luteolus</name>
    <dbReference type="NCBI Taxonomy" id="1274358"/>
    <lineage>
        <taxon>Bacteria</taxon>
        <taxon>Bacillati</taxon>
        <taxon>Bacillota</taxon>
        <taxon>Bacilli</taxon>
        <taxon>Bacillales</taxon>
        <taxon>Bacillaceae</taxon>
        <taxon>Oceanobacillus</taxon>
    </lineage>
</organism>
<dbReference type="Gene3D" id="3.10.620.30">
    <property type="match status" value="1"/>
</dbReference>
<feature type="transmembrane region" description="Helical" evidence="1">
    <location>
        <begin position="119"/>
        <end position="138"/>
    </location>
</feature>
<feature type="transmembrane region" description="Helical" evidence="1">
    <location>
        <begin position="12"/>
        <end position="29"/>
    </location>
</feature>
<feature type="transmembrane region" description="Helical" evidence="1">
    <location>
        <begin position="608"/>
        <end position="628"/>
    </location>
</feature>
<gene>
    <name evidence="3" type="ORF">ACFSBH_20310</name>
</gene>
<dbReference type="Proteomes" id="UP001597221">
    <property type="component" value="Unassembled WGS sequence"/>
</dbReference>
<dbReference type="PANTHER" id="PTHR42736">
    <property type="entry name" value="PROTEIN-GLUTAMINE GAMMA-GLUTAMYLTRANSFERASE"/>
    <property type="match status" value="1"/>
</dbReference>
<dbReference type="InterPro" id="IPR025403">
    <property type="entry name" value="TgpA-like_C"/>
</dbReference>
<dbReference type="SMART" id="SM00460">
    <property type="entry name" value="TGc"/>
    <property type="match status" value="1"/>
</dbReference>
<feature type="transmembrane region" description="Helical" evidence="1">
    <location>
        <begin position="168"/>
        <end position="185"/>
    </location>
</feature>
<comment type="caution">
    <text evidence="3">The sequence shown here is derived from an EMBL/GenBank/DDBJ whole genome shotgun (WGS) entry which is preliminary data.</text>
</comment>